<dbReference type="Pfam" id="PF19379">
    <property type="entry name" value="DUF5954"/>
    <property type="match status" value="1"/>
</dbReference>
<organism evidence="2 3">
    <name type="scientific">Micromonospora gifhornensis</name>
    <dbReference type="NCBI Taxonomy" id="84594"/>
    <lineage>
        <taxon>Bacteria</taxon>
        <taxon>Bacillati</taxon>
        <taxon>Actinomycetota</taxon>
        <taxon>Actinomycetes</taxon>
        <taxon>Micromonosporales</taxon>
        <taxon>Micromonosporaceae</taxon>
        <taxon>Micromonospora</taxon>
    </lineage>
</organism>
<protein>
    <recommendedName>
        <fullName evidence="4">PE-PGRS family protein</fullName>
    </recommendedName>
</protein>
<sequence length="329" mass="35643">MDDAEQFPGVVIRFRRRDDPVAVVTDHDAVQRAEAYPVLRIGAPLFGHAIDLGGGRWRVHGLVEDTPQAARDAVAHRLRERLATATDADLVAELTAVGEVLDWQKVDEVTVGGRRHRVIRADTFARFGPAGPEPPRPTDLDPRQADTCDSFLGGADLIADPAAPTGVGAAVLKVELLPARYPKADVSPAAYADSVAAVRSHPNGVLLPTRYAVAEQVAGVWQPSSRAVATPQQARELILFDLRWLTPRIANPSAAEAAEYRRAADDLEASRADEVSVCGRRLRVIRVETLLRFAADGPEGPRPSDPDPEPPPEVHFARLRAEGRLPEPD</sequence>
<dbReference type="EMBL" id="BOPA01000056">
    <property type="protein sequence ID" value="GIJ18920.1"/>
    <property type="molecule type" value="Genomic_DNA"/>
</dbReference>
<evidence type="ECO:0000313" key="3">
    <source>
        <dbReference type="Proteomes" id="UP000647860"/>
    </source>
</evidence>
<evidence type="ECO:0000313" key="2">
    <source>
        <dbReference type="EMBL" id="GIJ18920.1"/>
    </source>
</evidence>
<evidence type="ECO:0008006" key="4">
    <source>
        <dbReference type="Google" id="ProtNLM"/>
    </source>
</evidence>
<reference evidence="2 3" key="1">
    <citation type="submission" date="2021-01" db="EMBL/GenBank/DDBJ databases">
        <title>Whole genome shotgun sequence of Verrucosispora gifhornensis NBRC 16317.</title>
        <authorList>
            <person name="Komaki H."/>
            <person name="Tamura T."/>
        </authorList>
    </citation>
    <scope>NUCLEOTIDE SEQUENCE [LARGE SCALE GENOMIC DNA]</scope>
    <source>
        <strain evidence="2 3">NBRC 16317</strain>
    </source>
</reference>
<name>A0ABQ4IM67_9ACTN</name>
<dbReference type="InterPro" id="IPR045998">
    <property type="entry name" value="DUF5954"/>
</dbReference>
<evidence type="ECO:0000256" key="1">
    <source>
        <dbReference type="SAM" id="MobiDB-lite"/>
    </source>
</evidence>
<gene>
    <name evidence="2" type="ORF">Vgi01_56040</name>
</gene>
<accession>A0ABQ4IM67</accession>
<keyword evidence="3" id="KW-1185">Reference proteome</keyword>
<comment type="caution">
    <text evidence="2">The sequence shown here is derived from an EMBL/GenBank/DDBJ whole genome shotgun (WGS) entry which is preliminary data.</text>
</comment>
<dbReference type="Proteomes" id="UP000647860">
    <property type="component" value="Unassembled WGS sequence"/>
</dbReference>
<proteinExistence type="predicted"/>
<feature type="region of interest" description="Disordered" evidence="1">
    <location>
        <begin position="295"/>
        <end position="329"/>
    </location>
</feature>
<feature type="compositionally biased region" description="Basic and acidic residues" evidence="1">
    <location>
        <begin position="315"/>
        <end position="329"/>
    </location>
</feature>